<feature type="compositionally biased region" description="Polar residues" evidence="1">
    <location>
        <begin position="266"/>
        <end position="281"/>
    </location>
</feature>
<evidence type="ECO:0000313" key="2">
    <source>
        <dbReference type="EMBL" id="KAJ6261686.1"/>
    </source>
</evidence>
<evidence type="ECO:0000256" key="1">
    <source>
        <dbReference type="SAM" id="MobiDB-lite"/>
    </source>
</evidence>
<organism evidence="2 3">
    <name type="scientific">Drechslerella dactyloides</name>
    <name type="common">Nematode-trapping fungus</name>
    <name type="synonym">Arthrobotrys dactyloides</name>
    <dbReference type="NCBI Taxonomy" id="74499"/>
    <lineage>
        <taxon>Eukaryota</taxon>
        <taxon>Fungi</taxon>
        <taxon>Dikarya</taxon>
        <taxon>Ascomycota</taxon>
        <taxon>Pezizomycotina</taxon>
        <taxon>Orbiliomycetes</taxon>
        <taxon>Orbiliales</taxon>
        <taxon>Orbiliaceae</taxon>
        <taxon>Drechslerella</taxon>
    </lineage>
</organism>
<feature type="compositionally biased region" description="Polar residues" evidence="1">
    <location>
        <begin position="46"/>
        <end position="56"/>
    </location>
</feature>
<dbReference type="Proteomes" id="UP001221413">
    <property type="component" value="Unassembled WGS sequence"/>
</dbReference>
<reference evidence="2" key="1">
    <citation type="submission" date="2023-01" db="EMBL/GenBank/DDBJ databases">
        <title>The chitinases involved in constricting ring structure development in the nematode-trapping fungus Drechslerella dactyloides.</title>
        <authorList>
            <person name="Wang R."/>
            <person name="Zhang L."/>
            <person name="Tang P."/>
            <person name="Li S."/>
            <person name="Liang L."/>
        </authorList>
    </citation>
    <scope>NUCLEOTIDE SEQUENCE</scope>
    <source>
        <strain evidence="2">YMF1.00031</strain>
    </source>
</reference>
<comment type="caution">
    <text evidence="2">The sequence shown here is derived from an EMBL/GenBank/DDBJ whole genome shotgun (WGS) entry which is preliminary data.</text>
</comment>
<sequence length="613" mass="63753">MPPRRSNKKSPRGKAEKTGQSSGQKQDESKPAAERLGSLGQFLEASVSSPKVTPNDQAGPGASLPGPATSTQDAAAIPVDESGRPVKLSKKQKQRQKKRLQQRMAAAEGQTSRIGESEIDAIVVDSDAGVEDSAMTGADEDGATAAETVEDSKKKGKQPMQAGRETKGPGEPKGPVSSVEVQYLQRKYEEEASTLSGGGPSPSTPLGAGLAGGPTHAPRENSPKAPESLELPMAPGGASTQLEAKSKGKGRKGRDLTAPRLASIKAASSTDAAHSAPSSGPESPLEGAGKSKGTSSAAARARSAARAMRESMKRQEEEEKKKKKESALSLRIDSLRAEGLTEPDEDEFFKTALRVEKMTKETAPAPFRADADPSLPTFGLVDWDGMFNELLGLTGPSSPPHQACVQSGLGNVADPATTSLDDLDAAFEEMEGGPAVCEPADAQDEAEAIMTSPLTSLSRVSTPVSLVEDSPSAPLSATPTIIAPETPPPAMSTHRRQMEQAFQQNMHRTRNVTRSERAAASEQNDADGLSVRSSLSTCSVMRKVSGSRAEGTGSGASTPQSARSTQSNASGSGRRSAAGSGANTSYTPRFHDIRESFGEGEGEGAGDDDVDLV</sequence>
<dbReference type="EMBL" id="JAQGDS010000003">
    <property type="protein sequence ID" value="KAJ6261686.1"/>
    <property type="molecule type" value="Genomic_DNA"/>
</dbReference>
<proteinExistence type="predicted"/>
<feature type="compositionally biased region" description="Basic residues" evidence="1">
    <location>
        <begin position="1"/>
        <end position="12"/>
    </location>
</feature>
<evidence type="ECO:0000313" key="3">
    <source>
        <dbReference type="Proteomes" id="UP001221413"/>
    </source>
</evidence>
<accession>A0AAD6NJD3</accession>
<feature type="region of interest" description="Disordered" evidence="1">
    <location>
        <begin position="468"/>
        <end position="613"/>
    </location>
</feature>
<gene>
    <name evidence="2" type="ORF">Dda_2484</name>
</gene>
<feature type="compositionally biased region" description="Acidic residues" evidence="1">
    <location>
        <begin position="598"/>
        <end position="613"/>
    </location>
</feature>
<feature type="compositionally biased region" description="Basic and acidic residues" evidence="1">
    <location>
        <begin position="307"/>
        <end position="320"/>
    </location>
</feature>
<protein>
    <submittedName>
        <fullName evidence="2">Uncharacterized protein</fullName>
    </submittedName>
</protein>
<feature type="compositionally biased region" description="Low complexity" evidence="1">
    <location>
        <begin position="569"/>
        <end position="582"/>
    </location>
</feature>
<feature type="compositionally biased region" description="Low complexity" evidence="1">
    <location>
        <begin position="286"/>
        <end position="306"/>
    </location>
</feature>
<name>A0AAD6NJD3_DREDA</name>
<keyword evidence="3" id="KW-1185">Reference proteome</keyword>
<feature type="compositionally biased region" description="Polar residues" evidence="1">
    <location>
        <begin position="555"/>
        <end position="568"/>
    </location>
</feature>
<feature type="compositionally biased region" description="Basic residues" evidence="1">
    <location>
        <begin position="87"/>
        <end position="101"/>
    </location>
</feature>
<dbReference type="AlphaFoldDB" id="A0AAD6NJD3"/>
<feature type="region of interest" description="Disordered" evidence="1">
    <location>
        <begin position="1"/>
        <end position="330"/>
    </location>
</feature>